<feature type="compositionally biased region" description="Polar residues" evidence="4">
    <location>
        <begin position="660"/>
        <end position="673"/>
    </location>
</feature>
<feature type="region of interest" description="Disordered" evidence="4">
    <location>
        <begin position="847"/>
        <end position="876"/>
    </location>
</feature>
<dbReference type="PRINTS" id="PR01415">
    <property type="entry name" value="ANKYRIN"/>
</dbReference>
<feature type="repeat" description="ANK" evidence="3">
    <location>
        <begin position="93"/>
        <end position="125"/>
    </location>
</feature>
<proteinExistence type="predicted"/>
<dbReference type="EMBL" id="FQNC01000045">
    <property type="protein sequence ID" value="SGY61139.1"/>
    <property type="molecule type" value="Genomic_DNA"/>
</dbReference>
<sequence>MGSSSKTQVYGSTYGGASGSITPSSSSAVGSLLRRAGSASASVGVGSSSRHQARLGVTTDYLDLSLHSACANGNVGLVKYALQHGQPVNSVLNGVLPLHAAASSGNEQIIRMLIAAGADVNSPRSALCPANHALMEHLTDARFPILNRLPRRYSNEKTRSSGIAVGTAGSTPLHFAAANGHAGVIEILLQYGAKPNALEKYDLTPEMIAQQKGHLEAAQVLHEWSERLEDDALSINQGKVSSSSSSLRSSLSKKRLHPRRSLDALAVSLQQHASNPHLLLAQRPPNPAASMSLHTIGGQSPISAGGTGEGSKPSGSKMLIANHPIHESHSARRPSLPSVFEKAARPTAALKHALGLGYRGPSDGPSGRVLRKSSSKSSLSASVWGKDPHGDFIEDEEDLCEFGTEADEVENEDVPMRRKSEELTRSHSKRDSMGSLTSIRETPATAPPTKTTFAPDHIMGPPPPPPASLSRSGSISTASAASFYRPRHSSQLSGRVVSSTSQSPQSSSSNVQVFIDDDDEATPVNSTLRQRSFTAGSPSSRGPPLVAPAGRRRETSATSSQFSLHTPPKSQIPSGIVTPDSLLTSSRPTSDDGASGSTSSRTRSRGETHVPSSIGSRTTVEPARRGAGFVVRNRTDSASSTASSALSRHHLSTKLAGLNVNESQRRTVPTSPSLAPEPIIKKAETRTSRSNSAGTDGRFSSSPASSYSGPGTLSTYAPSTNSTTATSIATSKSSHNASPVAQYHARLPVLSPLYESSPHSSPSTNNTRTRQQVNSSGHITTSAEARTRVKKVEQELLEFAASGSSASGASTTKNAAGAAAAPMSLTDTLAAYGQGLALERRLRAIEKNGGATPSPGASGGFHFETIGTSSSKAVGSTSAVEARDSALMTATTASKLTVPVPQWRAIPPVDRLMPPAAAAASGRRSVSPVSGLSHATATHSATMPAPSRKSSRDSESTQGGITFVPIAASVNAGSGSSTAPPTRASSPSSSRSGKSQTHTLRNVASSSHHQNGHHTHHHHHHHHHSSHPSTSSGSASMPVHVHQPQAILGMGDKGVSYVEAVVPPSSSPATSHHRSSIPKNETLAGNRSSRGGGSSVTSVQEQVDLDALEQARLAANVPIAPITRPKDKKRGFANKLFGK</sequence>
<evidence type="ECO:0000313" key="5">
    <source>
        <dbReference type="EMBL" id="SGY61139.1"/>
    </source>
</evidence>
<feature type="compositionally biased region" description="Low complexity" evidence="4">
    <location>
        <begin position="442"/>
        <end position="455"/>
    </location>
</feature>
<feature type="region of interest" description="Disordered" evidence="4">
    <location>
        <begin position="971"/>
        <end position="1038"/>
    </location>
</feature>
<feature type="compositionally biased region" description="Polar residues" evidence="4">
    <location>
        <begin position="523"/>
        <end position="540"/>
    </location>
</feature>
<feature type="compositionally biased region" description="Basic and acidic residues" evidence="4">
    <location>
        <begin position="414"/>
        <end position="432"/>
    </location>
</feature>
<feature type="compositionally biased region" description="Acidic residues" evidence="4">
    <location>
        <begin position="404"/>
        <end position="413"/>
    </location>
</feature>
<evidence type="ECO:0000256" key="1">
    <source>
        <dbReference type="ARBA" id="ARBA00022737"/>
    </source>
</evidence>
<dbReference type="InterPro" id="IPR036770">
    <property type="entry name" value="Ankyrin_rpt-contain_sf"/>
</dbReference>
<feature type="region of interest" description="Disordered" evidence="4">
    <location>
        <begin position="1061"/>
        <end position="1101"/>
    </location>
</feature>
<feature type="compositionally biased region" description="Low complexity" evidence="4">
    <location>
        <begin position="496"/>
        <end position="513"/>
    </location>
</feature>
<feature type="compositionally biased region" description="Low complexity" evidence="4">
    <location>
        <begin position="1027"/>
        <end position="1036"/>
    </location>
</feature>
<keyword evidence="1" id="KW-0677">Repeat</keyword>
<dbReference type="InterPro" id="IPR002110">
    <property type="entry name" value="Ankyrin_rpt"/>
</dbReference>
<feature type="repeat" description="ANK" evidence="3">
    <location>
        <begin position="168"/>
        <end position="200"/>
    </location>
</feature>
<evidence type="ECO:0000256" key="2">
    <source>
        <dbReference type="ARBA" id="ARBA00023043"/>
    </source>
</evidence>
<feature type="compositionally biased region" description="Low complexity" evidence="4">
    <location>
        <begin position="700"/>
        <end position="734"/>
    </location>
</feature>
<dbReference type="AlphaFoldDB" id="A0A2X0M7C1"/>
<feature type="compositionally biased region" description="Polar residues" evidence="4">
    <location>
        <begin position="764"/>
        <end position="784"/>
    </location>
</feature>
<feature type="compositionally biased region" description="Polar residues" evidence="4">
    <location>
        <begin position="610"/>
        <end position="619"/>
    </location>
</feature>
<evidence type="ECO:0000313" key="6">
    <source>
        <dbReference type="Proteomes" id="UP000249464"/>
    </source>
</evidence>
<dbReference type="Gene3D" id="1.25.40.20">
    <property type="entry name" value="Ankyrin repeat-containing domain"/>
    <property type="match status" value="2"/>
</dbReference>
<name>A0A2X0M7C1_9BASI</name>
<protein>
    <submittedName>
        <fullName evidence="5">BQ5605_C007g04530 protein</fullName>
    </submittedName>
</protein>
<organism evidence="5 6">
    <name type="scientific">Microbotryum silenes-dioicae</name>
    <dbReference type="NCBI Taxonomy" id="796604"/>
    <lineage>
        <taxon>Eukaryota</taxon>
        <taxon>Fungi</taxon>
        <taxon>Dikarya</taxon>
        <taxon>Basidiomycota</taxon>
        <taxon>Pucciniomycotina</taxon>
        <taxon>Microbotryomycetes</taxon>
        <taxon>Microbotryales</taxon>
        <taxon>Microbotryaceae</taxon>
        <taxon>Microbotryum</taxon>
    </lineage>
</organism>
<dbReference type="PROSITE" id="PS50088">
    <property type="entry name" value="ANK_REPEAT"/>
    <property type="match status" value="2"/>
</dbReference>
<feature type="compositionally biased region" description="Low complexity" evidence="4">
    <location>
        <begin position="241"/>
        <end position="250"/>
    </location>
</feature>
<feature type="region of interest" description="Disordered" evidence="4">
    <location>
        <begin position="752"/>
        <end position="787"/>
    </location>
</feature>
<feature type="compositionally biased region" description="Low complexity" evidence="4">
    <location>
        <begin position="974"/>
        <end position="993"/>
    </location>
</feature>
<reference evidence="5 6" key="1">
    <citation type="submission" date="2016-11" db="EMBL/GenBank/DDBJ databases">
        <authorList>
            <person name="Jaros S."/>
            <person name="Januszkiewicz K."/>
            <person name="Wedrychowicz H."/>
        </authorList>
    </citation>
    <scope>NUCLEOTIDE SEQUENCE [LARGE SCALE GENOMIC DNA]</scope>
</reference>
<feature type="compositionally biased region" description="Polar residues" evidence="4">
    <location>
        <begin position="866"/>
        <end position="876"/>
    </location>
</feature>
<evidence type="ECO:0000256" key="3">
    <source>
        <dbReference type="PROSITE-ProRule" id="PRU00023"/>
    </source>
</evidence>
<dbReference type="PROSITE" id="PS50297">
    <property type="entry name" value="ANK_REP_REGION"/>
    <property type="match status" value="2"/>
</dbReference>
<feature type="compositionally biased region" description="Low complexity" evidence="4">
    <location>
        <begin position="1061"/>
        <end position="1070"/>
    </location>
</feature>
<feature type="compositionally biased region" description="Basic residues" evidence="4">
    <location>
        <begin position="1126"/>
        <end position="1139"/>
    </location>
</feature>
<feature type="compositionally biased region" description="Low complexity" evidence="4">
    <location>
        <begin position="636"/>
        <end position="646"/>
    </location>
</feature>
<dbReference type="Proteomes" id="UP000249464">
    <property type="component" value="Unassembled WGS sequence"/>
</dbReference>
<feature type="compositionally biased region" description="Polar residues" evidence="4">
    <location>
        <begin position="556"/>
        <end position="573"/>
    </location>
</feature>
<feature type="region of interest" description="Disordered" evidence="4">
    <location>
        <begin position="916"/>
        <end position="958"/>
    </location>
</feature>
<feature type="compositionally biased region" description="Basic residues" evidence="4">
    <location>
        <begin position="1010"/>
        <end position="1026"/>
    </location>
</feature>
<feature type="region of interest" description="Disordered" evidence="4">
    <location>
        <begin position="404"/>
        <end position="740"/>
    </location>
</feature>
<feature type="region of interest" description="Disordered" evidence="4">
    <location>
        <begin position="279"/>
        <end position="318"/>
    </location>
</feature>
<dbReference type="STRING" id="796604.A0A2X0M7C1"/>
<dbReference type="PANTHER" id="PTHR24173">
    <property type="entry name" value="ANKYRIN REPEAT CONTAINING"/>
    <property type="match status" value="1"/>
</dbReference>
<feature type="compositionally biased region" description="Low complexity" evidence="4">
    <location>
        <begin position="916"/>
        <end position="931"/>
    </location>
</feature>
<accession>A0A2X0M7C1</accession>
<feature type="compositionally biased region" description="Low complexity" evidence="4">
    <location>
        <begin position="591"/>
        <end position="601"/>
    </location>
</feature>
<dbReference type="SMART" id="SM00248">
    <property type="entry name" value="ANK"/>
    <property type="match status" value="3"/>
</dbReference>
<feature type="compositionally biased region" description="Polar residues" evidence="4">
    <location>
        <begin position="994"/>
        <end position="1004"/>
    </location>
</feature>
<feature type="region of interest" description="Disordered" evidence="4">
    <location>
        <begin position="354"/>
        <end position="392"/>
    </location>
</feature>
<gene>
    <name evidence="5" type="primary">BQ5605_C007g04530</name>
    <name evidence="5" type="ORF">BQ5605_C007G04530</name>
</gene>
<feature type="compositionally biased region" description="Low complexity" evidence="4">
    <location>
        <begin position="752"/>
        <end position="763"/>
    </location>
</feature>
<keyword evidence="6" id="KW-1185">Reference proteome</keyword>
<feature type="region of interest" description="Disordered" evidence="4">
    <location>
        <begin position="235"/>
        <end position="255"/>
    </location>
</feature>
<dbReference type="Pfam" id="PF12796">
    <property type="entry name" value="Ank_2"/>
    <property type="match status" value="2"/>
</dbReference>
<dbReference type="PANTHER" id="PTHR24173:SF74">
    <property type="entry name" value="ANKYRIN REPEAT DOMAIN-CONTAINING PROTEIN 16"/>
    <property type="match status" value="1"/>
</dbReference>
<feature type="compositionally biased region" description="Polar residues" evidence="4">
    <location>
        <begin position="469"/>
        <end position="480"/>
    </location>
</feature>
<dbReference type="SUPFAM" id="SSF48403">
    <property type="entry name" value="Ankyrin repeat"/>
    <property type="match status" value="1"/>
</dbReference>
<feature type="region of interest" description="Disordered" evidence="4">
    <location>
        <begin position="1120"/>
        <end position="1139"/>
    </location>
</feature>
<keyword evidence="2 3" id="KW-0040">ANK repeat</keyword>
<evidence type="ECO:0000256" key="4">
    <source>
        <dbReference type="SAM" id="MobiDB-lite"/>
    </source>
</evidence>